<dbReference type="GO" id="GO:0015074">
    <property type="term" value="P:DNA integration"/>
    <property type="evidence" value="ECO:0007669"/>
    <property type="project" value="InterPro"/>
</dbReference>
<gene>
    <name evidence="3" type="ORF">ENH89_16665</name>
</gene>
<dbReference type="Proteomes" id="UP000885680">
    <property type="component" value="Unassembled WGS sequence"/>
</dbReference>
<dbReference type="PROSITE" id="PS51898">
    <property type="entry name" value="TYR_RECOMBINASE"/>
    <property type="match status" value="1"/>
</dbReference>
<dbReference type="EMBL" id="DRGN01000242">
    <property type="protein sequence ID" value="HEU01925.1"/>
    <property type="molecule type" value="Genomic_DNA"/>
</dbReference>
<proteinExistence type="predicted"/>
<keyword evidence="1" id="KW-0233">DNA recombination</keyword>
<dbReference type="InterPro" id="IPR011010">
    <property type="entry name" value="DNA_brk_join_enz"/>
</dbReference>
<dbReference type="SUPFAM" id="SSF56349">
    <property type="entry name" value="DNA breaking-rejoining enzymes"/>
    <property type="match status" value="1"/>
</dbReference>
<dbReference type="CDD" id="cd01184">
    <property type="entry name" value="INT_C_like_1"/>
    <property type="match status" value="1"/>
</dbReference>
<dbReference type="InterPro" id="IPR013762">
    <property type="entry name" value="Integrase-like_cat_sf"/>
</dbReference>
<protein>
    <submittedName>
        <fullName evidence="3">Site-specific integrase</fullName>
    </submittedName>
</protein>
<evidence type="ECO:0000313" key="3">
    <source>
        <dbReference type="EMBL" id="HEU01925.1"/>
    </source>
</evidence>
<dbReference type="InterPro" id="IPR046668">
    <property type="entry name" value="DUF6538"/>
</dbReference>
<dbReference type="GO" id="GO:0006310">
    <property type="term" value="P:DNA recombination"/>
    <property type="evidence" value="ECO:0007669"/>
    <property type="project" value="UniProtKB-KW"/>
</dbReference>
<sequence length="574" mass="65391">MKNVSETNRLLKRKNVWYYRRRVPLPLVSKVGKKFIQISLETSSLAEAKKRRTVRDLEWDTRFDAFENGGDDPVAGDVADKPEVPFVDLVRRYVDRIDHRSAHRLLADGPADLAEQRAMRMDNELELQALTTPDDPHVAEWVYHAERRMLADLDVAVADSLSASRSAEIVRRGLVEIARRKAARLHDDFSKKHFDHLFDPDRPMEVLFGELAKQHLAMKLEEAEANTQSSKWVEKVTAHVALIREIVGDKKPVSAIDFDESLRVRSVIAQLPSNRSKFYPKLSIEKAIQQGKKDGRATMAFITQTDYLRTFKDILDLGCLKRLLPNNPAATLQPLKKDQVALDKKRLPFSEEQVRSVLTSPFYHQCSPGASKPYSKPDRDWRFWLPLICALMGMRPLEVCQLLVGDIHKTPKGTDFIDVAETKDDDDENVKTLKTSASRRQIPIHPELLKIGFLNFVDGRRSMVGEKGRLFAHLKPDAHGNSASYPMKRFRDHFLPAAIKLQPRQSFYSFRHSFRDALRRCEAPASALKALGGWTEAKAVSDHYGTTHDPDHQAQWIAKVVYEGLDLGFLEGAY</sequence>
<accession>A0A9C9NGZ2</accession>
<evidence type="ECO:0000313" key="4">
    <source>
        <dbReference type="Proteomes" id="UP000885680"/>
    </source>
</evidence>
<dbReference type="Gene3D" id="1.10.443.10">
    <property type="entry name" value="Intergrase catalytic core"/>
    <property type="match status" value="1"/>
</dbReference>
<dbReference type="Pfam" id="PF20172">
    <property type="entry name" value="DUF6538"/>
    <property type="match status" value="1"/>
</dbReference>
<feature type="domain" description="Tyr recombinase" evidence="2">
    <location>
        <begin position="344"/>
        <end position="558"/>
    </location>
</feature>
<dbReference type="GO" id="GO:0003677">
    <property type="term" value="F:DNA binding"/>
    <property type="evidence" value="ECO:0007669"/>
    <property type="project" value="InterPro"/>
</dbReference>
<comment type="caution">
    <text evidence="3">The sequence shown here is derived from an EMBL/GenBank/DDBJ whole genome shotgun (WGS) entry which is preliminary data.</text>
</comment>
<organism evidence="3 4">
    <name type="scientific">Aurantimonas coralicida</name>
    <dbReference type="NCBI Taxonomy" id="182270"/>
    <lineage>
        <taxon>Bacteria</taxon>
        <taxon>Pseudomonadati</taxon>
        <taxon>Pseudomonadota</taxon>
        <taxon>Alphaproteobacteria</taxon>
        <taxon>Hyphomicrobiales</taxon>
        <taxon>Aurantimonadaceae</taxon>
        <taxon>Aurantimonas</taxon>
    </lineage>
</organism>
<reference evidence="3" key="1">
    <citation type="journal article" date="2020" name="mSystems">
        <title>Genome- and Community-Level Interaction Insights into Carbon Utilization and Element Cycling Functions of Hydrothermarchaeota in Hydrothermal Sediment.</title>
        <authorList>
            <person name="Zhou Z."/>
            <person name="Liu Y."/>
            <person name="Xu W."/>
            <person name="Pan J."/>
            <person name="Luo Z.H."/>
            <person name="Li M."/>
        </authorList>
    </citation>
    <scope>NUCLEOTIDE SEQUENCE</scope>
    <source>
        <strain evidence="3">HyVt-347</strain>
    </source>
</reference>
<dbReference type="AlphaFoldDB" id="A0A9C9NGZ2"/>
<evidence type="ECO:0000259" key="2">
    <source>
        <dbReference type="PROSITE" id="PS51898"/>
    </source>
</evidence>
<name>A0A9C9NGZ2_9HYPH</name>
<dbReference type="InterPro" id="IPR002104">
    <property type="entry name" value="Integrase_catalytic"/>
</dbReference>
<evidence type="ECO:0000256" key="1">
    <source>
        <dbReference type="ARBA" id="ARBA00023172"/>
    </source>
</evidence>